<sequence>MDKRIESFNLKHKNKAKQVLSYAQCSKSCSQSYRMGLQITELALPIYIRHG</sequence>
<dbReference type="AlphaFoldDB" id="A0AAV5J130"/>
<evidence type="ECO:0000313" key="1">
    <source>
        <dbReference type="EMBL" id="GKV05869.1"/>
    </source>
</evidence>
<accession>A0AAV5J130</accession>
<evidence type="ECO:0008006" key="3">
    <source>
        <dbReference type="Google" id="ProtNLM"/>
    </source>
</evidence>
<name>A0AAV5J130_9ROSI</name>
<comment type="caution">
    <text evidence="1">The sequence shown here is derived from an EMBL/GenBank/DDBJ whole genome shotgun (WGS) entry which is preliminary data.</text>
</comment>
<organism evidence="1 2">
    <name type="scientific">Rubroshorea leprosula</name>
    <dbReference type="NCBI Taxonomy" id="152421"/>
    <lineage>
        <taxon>Eukaryota</taxon>
        <taxon>Viridiplantae</taxon>
        <taxon>Streptophyta</taxon>
        <taxon>Embryophyta</taxon>
        <taxon>Tracheophyta</taxon>
        <taxon>Spermatophyta</taxon>
        <taxon>Magnoliopsida</taxon>
        <taxon>eudicotyledons</taxon>
        <taxon>Gunneridae</taxon>
        <taxon>Pentapetalae</taxon>
        <taxon>rosids</taxon>
        <taxon>malvids</taxon>
        <taxon>Malvales</taxon>
        <taxon>Dipterocarpaceae</taxon>
        <taxon>Rubroshorea</taxon>
    </lineage>
</organism>
<proteinExistence type="predicted"/>
<evidence type="ECO:0000313" key="2">
    <source>
        <dbReference type="Proteomes" id="UP001054252"/>
    </source>
</evidence>
<dbReference type="EMBL" id="BPVZ01000024">
    <property type="protein sequence ID" value="GKV05869.1"/>
    <property type="molecule type" value="Genomic_DNA"/>
</dbReference>
<dbReference type="Proteomes" id="UP001054252">
    <property type="component" value="Unassembled WGS sequence"/>
</dbReference>
<reference evidence="1 2" key="1">
    <citation type="journal article" date="2021" name="Commun. Biol.">
        <title>The genome of Shorea leprosula (Dipterocarpaceae) highlights the ecological relevance of drought in aseasonal tropical rainforests.</title>
        <authorList>
            <person name="Ng K.K.S."/>
            <person name="Kobayashi M.J."/>
            <person name="Fawcett J.A."/>
            <person name="Hatakeyama M."/>
            <person name="Paape T."/>
            <person name="Ng C.H."/>
            <person name="Ang C.C."/>
            <person name="Tnah L.H."/>
            <person name="Lee C.T."/>
            <person name="Nishiyama T."/>
            <person name="Sese J."/>
            <person name="O'Brien M.J."/>
            <person name="Copetti D."/>
            <person name="Mohd Noor M.I."/>
            <person name="Ong R.C."/>
            <person name="Putra M."/>
            <person name="Sireger I.Z."/>
            <person name="Indrioko S."/>
            <person name="Kosugi Y."/>
            <person name="Izuno A."/>
            <person name="Isagi Y."/>
            <person name="Lee S.L."/>
            <person name="Shimizu K.K."/>
        </authorList>
    </citation>
    <scope>NUCLEOTIDE SEQUENCE [LARGE SCALE GENOMIC DNA]</scope>
    <source>
        <strain evidence="1">214</strain>
    </source>
</reference>
<gene>
    <name evidence="1" type="ORF">SLEP1_g17824</name>
</gene>
<protein>
    <recommendedName>
        <fullName evidence="3">Ribosomal protein S14</fullName>
    </recommendedName>
</protein>
<keyword evidence="2" id="KW-1185">Reference proteome</keyword>